<protein>
    <submittedName>
        <fullName evidence="1 2">Uncharacterized protein</fullName>
    </submittedName>
</protein>
<organism evidence="2 3">
    <name type="scientific">Magnaporthiopsis poae (strain ATCC 64411 / 73-15)</name>
    <name type="common">Kentucky bluegrass fungus</name>
    <name type="synonym">Magnaporthe poae</name>
    <dbReference type="NCBI Taxonomy" id="644358"/>
    <lineage>
        <taxon>Eukaryota</taxon>
        <taxon>Fungi</taxon>
        <taxon>Dikarya</taxon>
        <taxon>Ascomycota</taxon>
        <taxon>Pezizomycotina</taxon>
        <taxon>Sordariomycetes</taxon>
        <taxon>Sordariomycetidae</taxon>
        <taxon>Magnaporthales</taxon>
        <taxon>Magnaporthaceae</taxon>
        <taxon>Magnaporthiopsis</taxon>
    </lineage>
</organism>
<dbReference type="EMBL" id="ADBL01001743">
    <property type="status" value="NOT_ANNOTATED_CDS"/>
    <property type="molecule type" value="Genomic_DNA"/>
</dbReference>
<proteinExistence type="predicted"/>
<evidence type="ECO:0000313" key="3">
    <source>
        <dbReference type="Proteomes" id="UP000011715"/>
    </source>
</evidence>
<evidence type="ECO:0000313" key="2">
    <source>
        <dbReference type="EnsemblFungi" id="MAPG_07212T0"/>
    </source>
</evidence>
<dbReference type="EMBL" id="GL876971">
    <property type="protein sequence ID" value="KLU88225.1"/>
    <property type="molecule type" value="Genomic_DNA"/>
</dbReference>
<dbReference type="VEuPathDB" id="FungiDB:MAPG_07212"/>
<dbReference type="AlphaFoldDB" id="A0A0C4E424"/>
<accession>A0A0C4E424</accession>
<dbReference type="Proteomes" id="UP000011715">
    <property type="component" value="Unassembled WGS sequence"/>
</dbReference>
<reference evidence="1" key="3">
    <citation type="submission" date="2011-03" db="EMBL/GenBank/DDBJ databases">
        <title>Annotation of Magnaporthe poae ATCC 64411.</title>
        <authorList>
            <person name="Ma L.-J."/>
            <person name="Dead R."/>
            <person name="Young S.K."/>
            <person name="Zeng Q."/>
            <person name="Gargeya S."/>
            <person name="Fitzgerald M."/>
            <person name="Haas B."/>
            <person name="Abouelleil A."/>
            <person name="Alvarado L."/>
            <person name="Arachchi H.M."/>
            <person name="Berlin A."/>
            <person name="Brown A."/>
            <person name="Chapman S.B."/>
            <person name="Chen Z."/>
            <person name="Dunbar C."/>
            <person name="Freedman E."/>
            <person name="Gearin G."/>
            <person name="Gellesch M."/>
            <person name="Goldberg J."/>
            <person name="Griggs A."/>
            <person name="Gujja S."/>
            <person name="Heiman D."/>
            <person name="Howarth C."/>
            <person name="Larson L."/>
            <person name="Lui A."/>
            <person name="MacDonald P.J.P."/>
            <person name="Mehta T."/>
            <person name="Montmayeur A."/>
            <person name="Murphy C."/>
            <person name="Neiman D."/>
            <person name="Pearson M."/>
            <person name="Priest M."/>
            <person name="Roberts A."/>
            <person name="Saif S."/>
            <person name="Shea T."/>
            <person name="Shenoy N."/>
            <person name="Sisk P."/>
            <person name="Stolte C."/>
            <person name="Sykes S."/>
            <person name="Yandava C."/>
            <person name="Wortman J."/>
            <person name="Nusbaum C."/>
            <person name="Birren B."/>
        </authorList>
    </citation>
    <scope>NUCLEOTIDE SEQUENCE</scope>
    <source>
        <strain evidence="1">ATCC 64411</strain>
    </source>
</reference>
<reference evidence="2" key="4">
    <citation type="journal article" date="2015" name="G3 (Bethesda)">
        <title>Genome sequences of three phytopathogenic species of the Magnaporthaceae family of fungi.</title>
        <authorList>
            <person name="Okagaki L.H."/>
            <person name="Nunes C.C."/>
            <person name="Sailsbery J."/>
            <person name="Clay B."/>
            <person name="Brown D."/>
            <person name="John T."/>
            <person name="Oh Y."/>
            <person name="Young N."/>
            <person name="Fitzgerald M."/>
            <person name="Haas B.J."/>
            <person name="Zeng Q."/>
            <person name="Young S."/>
            <person name="Adiconis X."/>
            <person name="Fan L."/>
            <person name="Levin J.Z."/>
            <person name="Mitchell T.K."/>
            <person name="Okubara P.A."/>
            <person name="Farman M.L."/>
            <person name="Kohn L.M."/>
            <person name="Birren B."/>
            <person name="Ma L.-J."/>
            <person name="Dean R.A."/>
        </authorList>
    </citation>
    <scope>NUCLEOTIDE SEQUENCE</scope>
    <source>
        <strain evidence="2">ATCC 64411 / 73-15</strain>
    </source>
</reference>
<dbReference type="EnsemblFungi" id="MAPG_07212T0">
    <property type="protein sequence ID" value="MAPG_07212T0"/>
    <property type="gene ID" value="MAPG_07212"/>
</dbReference>
<sequence length="104" mass="10948">MVDVLMTVTVRPCQKLATSPPWVAPAPLDSRYVVAVASMPRILPFSGPGVGRNTGSGCSGRLTTGPCCPSAVPLSRPRLRARVEVTRNCGSIVGLRQEGDDVTE</sequence>
<reference evidence="1" key="1">
    <citation type="submission" date="2010-05" db="EMBL/GenBank/DDBJ databases">
        <title>The Genome Sequence of Magnaporthe poae strain ATCC 64411.</title>
        <authorList>
            <consortium name="The Broad Institute Genome Sequencing Platform"/>
            <consortium name="Broad Institute Genome Sequencing Center for Infectious Disease"/>
            <person name="Ma L.-J."/>
            <person name="Dead R."/>
            <person name="Young S."/>
            <person name="Zeng Q."/>
            <person name="Koehrsen M."/>
            <person name="Alvarado L."/>
            <person name="Berlin A."/>
            <person name="Chapman S.B."/>
            <person name="Chen Z."/>
            <person name="Freedman E."/>
            <person name="Gellesch M."/>
            <person name="Goldberg J."/>
            <person name="Griggs A."/>
            <person name="Gujja S."/>
            <person name="Heilman E.R."/>
            <person name="Heiman D."/>
            <person name="Hepburn T."/>
            <person name="Howarth C."/>
            <person name="Jen D."/>
            <person name="Larson L."/>
            <person name="Mehta T."/>
            <person name="Neiman D."/>
            <person name="Pearson M."/>
            <person name="Roberts A."/>
            <person name="Saif S."/>
            <person name="Shea T."/>
            <person name="Shenoy N."/>
            <person name="Sisk P."/>
            <person name="Stolte C."/>
            <person name="Sykes S."/>
            <person name="Walk T."/>
            <person name="White J."/>
            <person name="Yandava C."/>
            <person name="Haas B."/>
            <person name="Nusbaum C."/>
            <person name="Birren B."/>
        </authorList>
    </citation>
    <scope>NUCLEOTIDE SEQUENCE</scope>
    <source>
        <strain evidence="1">ATCC 64411</strain>
    </source>
</reference>
<reference evidence="2" key="5">
    <citation type="submission" date="2015-06" db="UniProtKB">
        <authorList>
            <consortium name="EnsemblFungi"/>
        </authorList>
    </citation>
    <scope>IDENTIFICATION</scope>
    <source>
        <strain evidence="2">ATCC 64411</strain>
    </source>
</reference>
<reference evidence="3" key="2">
    <citation type="submission" date="2010-05" db="EMBL/GenBank/DDBJ databases">
        <title>The genome sequence of Magnaporthe poae strain ATCC 64411.</title>
        <authorList>
            <person name="Ma L.-J."/>
            <person name="Dead R."/>
            <person name="Young S."/>
            <person name="Zeng Q."/>
            <person name="Koehrsen M."/>
            <person name="Alvarado L."/>
            <person name="Berlin A."/>
            <person name="Chapman S.B."/>
            <person name="Chen Z."/>
            <person name="Freedman E."/>
            <person name="Gellesch M."/>
            <person name="Goldberg J."/>
            <person name="Griggs A."/>
            <person name="Gujja S."/>
            <person name="Heilman E.R."/>
            <person name="Heiman D."/>
            <person name="Hepburn T."/>
            <person name="Howarth C."/>
            <person name="Jen D."/>
            <person name="Larson L."/>
            <person name="Mehta T."/>
            <person name="Neiman D."/>
            <person name="Pearson M."/>
            <person name="Roberts A."/>
            <person name="Saif S."/>
            <person name="Shea T."/>
            <person name="Shenoy N."/>
            <person name="Sisk P."/>
            <person name="Stolte C."/>
            <person name="Sykes S."/>
            <person name="Walk T."/>
            <person name="White J."/>
            <person name="Yandava C."/>
            <person name="Haas B."/>
            <person name="Nusbaum C."/>
            <person name="Birren B."/>
        </authorList>
    </citation>
    <scope>NUCLEOTIDE SEQUENCE [LARGE SCALE GENOMIC DNA]</scope>
    <source>
        <strain evidence="3">ATCC 64411 / 73-15</strain>
    </source>
</reference>
<name>A0A0C4E424_MAGP6</name>
<gene>
    <name evidence="1" type="ORF">MAPG_07212</name>
</gene>
<evidence type="ECO:0000313" key="1">
    <source>
        <dbReference type="EMBL" id="KLU88225.1"/>
    </source>
</evidence>
<keyword evidence="3" id="KW-1185">Reference proteome</keyword>